<reference evidence="2" key="1">
    <citation type="journal article" date="2021" name="PeerJ">
        <title>Extensive microbial diversity within the chicken gut microbiome revealed by metagenomics and culture.</title>
        <authorList>
            <person name="Gilroy R."/>
            <person name="Ravi A."/>
            <person name="Getino M."/>
            <person name="Pursley I."/>
            <person name="Horton D.L."/>
            <person name="Alikhan N.F."/>
            <person name="Baker D."/>
            <person name="Gharbi K."/>
            <person name="Hall N."/>
            <person name="Watson M."/>
            <person name="Adriaenssens E.M."/>
            <person name="Foster-Nyarko E."/>
            <person name="Jarju S."/>
            <person name="Secka A."/>
            <person name="Antonio M."/>
            <person name="Oren A."/>
            <person name="Chaudhuri R.R."/>
            <person name="La Ragione R."/>
            <person name="Hildebrand F."/>
            <person name="Pallen M.J."/>
        </authorList>
    </citation>
    <scope>NUCLEOTIDE SEQUENCE</scope>
    <source>
        <strain evidence="2">CHK160-4876</strain>
    </source>
</reference>
<dbReference type="GO" id="GO:0003677">
    <property type="term" value="F:DNA binding"/>
    <property type="evidence" value="ECO:0007669"/>
    <property type="project" value="InterPro"/>
</dbReference>
<dbReference type="AlphaFoldDB" id="A0A921NBP3"/>
<name>A0A921NBP3_9BACL</name>
<protein>
    <submittedName>
        <fullName evidence="2">Helix-turn-helix domain-containing protein</fullName>
    </submittedName>
</protein>
<accession>A0A921NBP3</accession>
<sequence>MNERELKKALNLYRSEQYSVSEIVEMTGISRATLYRYLKQEQPNS</sequence>
<gene>
    <name evidence="2" type="ORF">K8V30_07460</name>
</gene>
<proteinExistence type="predicted"/>
<evidence type="ECO:0000313" key="3">
    <source>
        <dbReference type="Proteomes" id="UP000700212"/>
    </source>
</evidence>
<dbReference type="Pfam" id="PF02796">
    <property type="entry name" value="HTH_7"/>
    <property type="match status" value="1"/>
</dbReference>
<dbReference type="GO" id="GO:0000150">
    <property type="term" value="F:DNA strand exchange activity"/>
    <property type="evidence" value="ECO:0007669"/>
    <property type="project" value="InterPro"/>
</dbReference>
<dbReference type="InterPro" id="IPR006120">
    <property type="entry name" value="Resolvase_HTH_dom"/>
</dbReference>
<evidence type="ECO:0000259" key="1">
    <source>
        <dbReference type="Pfam" id="PF02796"/>
    </source>
</evidence>
<dbReference type="InterPro" id="IPR009057">
    <property type="entry name" value="Homeodomain-like_sf"/>
</dbReference>
<reference evidence="2" key="2">
    <citation type="submission" date="2021-09" db="EMBL/GenBank/DDBJ databases">
        <authorList>
            <person name="Gilroy R."/>
        </authorList>
    </citation>
    <scope>NUCLEOTIDE SEQUENCE</scope>
    <source>
        <strain evidence="2">CHK160-4876</strain>
    </source>
</reference>
<evidence type="ECO:0000313" key="2">
    <source>
        <dbReference type="EMBL" id="HJH11501.1"/>
    </source>
</evidence>
<feature type="domain" description="Resolvase HTH" evidence="1">
    <location>
        <begin position="3"/>
        <end position="39"/>
    </location>
</feature>
<dbReference type="Gene3D" id="1.10.10.60">
    <property type="entry name" value="Homeodomain-like"/>
    <property type="match status" value="1"/>
</dbReference>
<comment type="caution">
    <text evidence="2">The sequence shown here is derived from an EMBL/GenBank/DDBJ whole genome shotgun (WGS) entry which is preliminary data.</text>
</comment>
<dbReference type="SUPFAM" id="SSF46689">
    <property type="entry name" value="Homeodomain-like"/>
    <property type="match status" value="1"/>
</dbReference>
<dbReference type="EMBL" id="DYTV01000097">
    <property type="protein sequence ID" value="HJH11501.1"/>
    <property type="molecule type" value="Genomic_DNA"/>
</dbReference>
<dbReference type="Proteomes" id="UP000700212">
    <property type="component" value="Unassembled WGS sequence"/>
</dbReference>
<organism evidence="2 3">
    <name type="scientific">Metalysinibacillus jejuensis</name>
    <dbReference type="NCBI Taxonomy" id="914327"/>
    <lineage>
        <taxon>Bacteria</taxon>
        <taxon>Bacillati</taxon>
        <taxon>Bacillota</taxon>
        <taxon>Bacilli</taxon>
        <taxon>Bacillales</taxon>
        <taxon>Caryophanaceae</taxon>
        <taxon>Metalysinibacillus</taxon>
    </lineage>
</organism>